<comment type="similarity">
    <text evidence="1">Belongs to the sigma-70 factor family. ECF subfamily.</text>
</comment>
<protein>
    <submittedName>
        <fullName evidence="8">RNA polymerase sigma-70 factor (ECF subfamily)</fullName>
    </submittedName>
</protein>
<evidence type="ECO:0000259" key="7">
    <source>
        <dbReference type="Pfam" id="PF08281"/>
    </source>
</evidence>
<keyword evidence="2" id="KW-0805">Transcription regulation</keyword>
<dbReference type="Pfam" id="PF04542">
    <property type="entry name" value="Sigma70_r2"/>
    <property type="match status" value="1"/>
</dbReference>
<keyword evidence="4" id="KW-0238">DNA-binding</keyword>
<comment type="caution">
    <text evidence="8">The sequence shown here is derived from an EMBL/GenBank/DDBJ whole genome shotgun (WGS) entry which is preliminary data.</text>
</comment>
<dbReference type="EMBL" id="JADBEL010000023">
    <property type="protein sequence ID" value="MBE1556258.1"/>
    <property type="molecule type" value="Genomic_DNA"/>
</dbReference>
<dbReference type="InterPro" id="IPR013324">
    <property type="entry name" value="RNA_pol_sigma_r3/r4-like"/>
</dbReference>
<keyword evidence="5" id="KW-0804">Transcription</keyword>
<name>A0A927MLP7_9BACL</name>
<dbReference type="InterPro" id="IPR036388">
    <property type="entry name" value="WH-like_DNA-bd_sf"/>
</dbReference>
<dbReference type="GO" id="GO:0003677">
    <property type="term" value="F:DNA binding"/>
    <property type="evidence" value="ECO:0007669"/>
    <property type="project" value="UniProtKB-KW"/>
</dbReference>
<reference evidence="8" key="1">
    <citation type="submission" date="2020-10" db="EMBL/GenBank/DDBJ databases">
        <title>Genomic Encyclopedia of Type Strains, Phase IV (KMG-IV): sequencing the most valuable type-strain genomes for metagenomic binning, comparative biology and taxonomic classification.</title>
        <authorList>
            <person name="Goeker M."/>
        </authorList>
    </citation>
    <scope>NUCLEOTIDE SEQUENCE</scope>
    <source>
        <strain evidence="8">DSM 13886</strain>
    </source>
</reference>
<dbReference type="AlphaFoldDB" id="A0A927MLP7"/>
<dbReference type="Proteomes" id="UP000658225">
    <property type="component" value="Unassembled WGS sequence"/>
</dbReference>
<gene>
    <name evidence="8" type="ORF">H4683_003381</name>
</gene>
<dbReference type="GO" id="GO:0016987">
    <property type="term" value="F:sigma factor activity"/>
    <property type="evidence" value="ECO:0007669"/>
    <property type="project" value="UniProtKB-KW"/>
</dbReference>
<dbReference type="SUPFAM" id="SSF88946">
    <property type="entry name" value="Sigma2 domain of RNA polymerase sigma factors"/>
    <property type="match status" value="1"/>
</dbReference>
<dbReference type="NCBIfam" id="TIGR02937">
    <property type="entry name" value="sigma70-ECF"/>
    <property type="match status" value="1"/>
</dbReference>
<evidence type="ECO:0000313" key="8">
    <source>
        <dbReference type="EMBL" id="MBE1556258.1"/>
    </source>
</evidence>
<organism evidence="8 9">
    <name type="scientific">Sporosarcina limicola</name>
    <dbReference type="NCBI Taxonomy" id="34101"/>
    <lineage>
        <taxon>Bacteria</taxon>
        <taxon>Bacillati</taxon>
        <taxon>Bacillota</taxon>
        <taxon>Bacilli</taxon>
        <taxon>Bacillales</taxon>
        <taxon>Caryophanaceae</taxon>
        <taxon>Sporosarcina</taxon>
    </lineage>
</organism>
<evidence type="ECO:0000256" key="3">
    <source>
        <dbReference type="ARBA" id="ARBA00023082"/>
    </source>
</evidence>
<evidence type="ECO:0000313" key="9">
    <source>
        <dbReference type="Proteomes" id="UP000658225"/>
    </source>
</evidence>
<dbReference type="Gene3D" id="1.10.1740.10">
    <property type="match status" value="1"/>
</dbReference>
<keyword evidence="9" id="KW-1185">Reference proteome</keyword>
<dbReference type="InterPro" id="IPR013325">
    <property type="entry name" value="RNA_pol_sigma_r2"/>
</dbReference>
<dbReference type="InterPro" id="IPR013249">
    <property type="entry name" value="RNA_pol_sigma70_r4_t2"/>
</dbReference>
<dbReference type="GO" id="GO:0006352">
    <property type="term" value="P:DNA-templated transcription initiation"/>
    <property type="evidence" value="ECO:0007669"/>
    <property type="project" value="InterPro"/>
</dbReference>
<dbReference type="PANTHER" id="PTHR43133">
    <property type="entry name" value="RNA POLYMERASE ECF-TYPE SIGMA FACTO"/>
    <property type="match status" value="1"/>
</dbReference>
<dbReference type="RefSeq" id="WP_192599917.1">
    <property type="nucleotide sequence ID" value="NZ_JADBEL010000023.1"/>
</dbReference>
<evidence type="ECO:0000256" key="2">
    <source>
        <dbReference type="ARBA" id="ARBA00023015"/>
    </source>
</evidence>
<evidence type="ECO:0000256" key="4">
    <source>
        <dbReference type="ARBA" id="ARBA00023125"/>
    </source>
</evidence>
<dbReference type="InterPro" id="IPR007627">
    <property type="entry name" value="RNA_pol_sigma70_r2"/>
</dbReference>
<dbReference type="SUPFAM" id="SSF88659">
    <property type="entry name" value="Sigma3 and sigma4 domains of RNA polymerase sigma factors"/>
    <property type="match status" value="1"/>
</dbReference>
<feature type="domain" description="RNA polymerase sigma factor 70 region 4 type 2" evidence="7">
    <location>
        <begin position="122"/>
        <end position="173"/>
    </location>
</feature>
<dbReference type="InterPro" id="IPR039425">
    <property type="entry name" value="RNA_pol_sigma-70-like"/>
</dbReference>
<dbReference type="Gene3D" id="1.10.10.10">
    <property type="entry name" value="Winged helix-like DNA-binding domain superfamily/Winged helix DNA-binding domain"/>
    <property type="match status" value="1"/>
</dbReference>
<accession>A0A927MLP7</accession>
<dbReference type="InterPro" id="IPR014284">
    <property type="entry name" value="RNA_pol_sigma-70_dom"/>
</dbReference>
<proteinExistence type="inferred from homology"/>
<dbReference type="PANTHER" id="PTHR43133:SF8">
    <property type="entry name" value="RNA POLYMERASE SIGMA FACTOR HI_1459-RELATED"/>
    <property type="match status" value="1"/>
</dbReference>
<evidence type="ECO:0000256" key="5">
    <source>
        <dbReference type="ARBA" id="ARBA00023163"/>
    </source>
</evidence>
<keyword evidence="3" id="KW-0731">Sigma factor</keyword>
<evidence type="ECO:0000259" key="6">
    <source>
        <dbReference type="Pfam" id="PF04542"/>
    </source>
</evidence>
<dbReference type="Pfam" id="PF08281">
    <property type="entry name" value="Sigma70_r4_2"/>
    <property type="match status" value="1"/>
</dbReference>
<evidence type="ECO:0000256" key="1">
    <source>
        <dbReference type="ARBA" id="ARBA00010641"/>
    </source>
</evidence>
<sequence length="180" mass="21169">MKINEDNVVQQLKQGNEDALNYVIDRYGGLIKSIVNRHLFQFRHMHDECIDDILLGIWNNIESFNSEKNSLKNWIAAISKYKSIDYKRKYIKRLEEQEIEESSVASSLDDGIRGVEKELSLEMESLLSHLKQEDRELFIHYYVDEIDTATLAKELKVEQSVIHNRLSRGRKKLRKLFGNI</sequence>
<feature type="domain" description="RNA polymerase sigma-70 region 2" evidence="6">
    <location>
        <begin position="24"/>
        <end position="89"/>
    </location>
</feature>